<name>A0A6M5YNU1_9BACT</name>
<organism evidence="1 2">
    <name type="scientific">Frigoriglobus tundricola</name>
    <dbReference type="NCBI Taxonomy" id="2774151"/>
    <lineage>
        <taxon>Bacteria</taxon>
        <taxon>Pseudomonadati</taxon>
        <taxon>Planctomycetota</taxon>
        <taxon>Planctomycetia</taxon>
        <taxon>Gemmatales</taxon>
        <taxon>Gemmataceae</taxon>
        <taxon>Frigoriglobus</taxon>
    </lineage>
</organism>
<reference evidence="2" key="1">
    <citation type="submission" date="2020-05" db="EMBL/GenBank/DDBJ databases">
        <title>Frigoriglobus tundricola gen. nov., sp. nov., a psychrotolerant cellulolytic planctomycete of the family Gemmataceae with two divergent copies of 16S rRNA gene.</title>
        <authorList>
            <person name="Kulichevskaya I.S."/>
            <person name="Ivanova A.A."/>
            <person name="Naumoff D.G."/>
            <person name="Beletsky A.V."/>
            <person name="Rijpstra W.I.C."/>
            <person name="Sinninghe Damste J.S."/>
            <person name="Mardanov A.V."/>
            <person name="Ravin N.V."/>
            <person name="Dedysh S.N."/>
        </authorList>
    </citation>
    <scope>NUCLEOTIDE SEQUENCE [LARGE SCALE GENOMIC DNA]</scope>
    <source>
        <strain evidence="2">PL17</strain>
    </source>
</reference>
<keyword evidence="2" id="KW-1185">Reference proteome</keyword>
<proteinExistence type="predicted"/>
<dbReference type="KEGG" id="ftj:FTUN_3179"/>
<evidence type="ECO:0000313" key="2">
    <source>
        <dbReference type="Proteomes" id="UP000503447"/>
    </source>
</evidence>
<protein>
    <submittedName>
        <fullName evidence="1">Na(+) H(+) antiporter subunit D</fullName>
    </submittedName>
</protein>
<gene>
    <name evidence="1" type="ORF">FTUN_3179</name>
</gene>
<dbReference type="RefSeq" id="WP_171471377.1">
    <property type="nucleotide sequence ID" value="NZ_CP053452.2"/>
</dbReference>
<accession>A0A6M5YNU1</accession>
<dbReference type="EMBL" id="CP053452">
    <property type="protein sequence ID" value="QJW95628.1"/>
    <property type="molecule type" value="Genomic_DNA"/>
</dbReference>
<dbReference type="Proteomes" id="UP000503447">
    <property type="component" value="Chromosome"/>
</dbReference>
<sequence length="113" mass="12541">MARHTRAARLWPPWTAARERFGHRSERTLRAIALGRNNWGVIGSEVGGLTAAVLYSVVGTCGHLVVDPFAYLREALLGLFALGEKPTVEQLLDRLADRWLLNRPQPVREVTAG</sequence>
<evidence type="ECO:0000313" key="1">
    <source>
        <dbReference type="EMBL" id="QJW95628.1"/>
    </source>
</evidence>
<dbReference type="AlphaFoldDB" id="A0A6M5YNU1"/>